<dbReference type="Gene3D" id="1.10.1660.10">
    <property type="match status" value="1"/>
</dbReference>
<dbReference type="Pfam" id="PF06445">
    <property type="entry name" value="GyrI-like"/>
    <property type="match status" value="1"/>
</dbReference>
<dbReference type="InterPro" id="IPR047057">
    <property type="entry name" value="MerR_fam"/>
</dbReference>
<dbReference type="AlphaFoldDB" id="A0A923I838"/>
<accession>A0A923I838</accession>
<evidence type="ECO:0000256" key="1">
    <source>
        <dbReference type="ARBA" id="ARBA00023125"/>
    </source>
</evidence>
<proteinExistence type="predicted"/>
<evidence type="ECO:0000259" key="2">
    <source>
        <dbReference type="PROSITE" id="PS50937"/>
    </source>
</evidence>
<reference evidence="3" key="1">
    <citation type="submission" date="2020-08" db="EMBL/GenBank/DDBJ databases">
        <title>Genome public.</title>
        <authorList>
            <person name="Liu C."/>
            <person name="Sun Q."/>
        </authorList>
    </citation>
    <scope>NUCLEOTIDE SEQUENCE</scope>
    <source>
        <strain evidence="3">BX8</strain>
    </source>
</reference>
<comment type="caution">
    <text evidence="3">The sequence shown here is derived from an EMBL/GenBank/DDBJ whole genome shotgun (WGS) entry which is preliminary data.</text>
</comment>
<dbReference type="PROSITE" id="PS00552">
    <property type="entry name" value="HTH_MERR_1"/>
    <property type="match status" value="1"/>
</dbReference>
<evidence type="ECO:0000313" key="3">
    <source>
        <dbReference type="EMBL" id="MBC5580692.1"/>
    </source>
</evidence>
<dbReference type="SMART" id="SM00871">
    <property type="entry name" value="AraC_E_bind"/>
    <property type="match status" value="1"/>
</dbReference>
<dbReference type="Gene3D" id="3.20.80.10">
    <property type="entry name" value="Regulatory factor, effector binding domain"/>
    <property type="match status" value="1"/>
</dbReference>
<dbReference type="InterPro" id="IPR011256">
    <property type="entry name" value="Reg_factor_effector_dom_sf"/>
</dbReference>
<feature type="domain" description="HTH merR-type" evidence="2">
    <location>
        <begin position="1"/>
        <end position="71"/>
    </location>
</feature>
<dbReference type="PROSITE" id="PS50937">
    <property type="entry name" value="HTH_MERR_2"/>
    <property type="match status" value="1"/>
</dbReference>
<dbReference type="PANTHER" id="PTHR30204:SF97">
    <property type="entry name" value="MERR FAMILY REGULATORY PROTEIN"/>
    <property type="match status" value="1"/>
</dbReference>
<dbReference type="GO" id="GO:0003677">
    <property type="term" value="F:DNA binding"/>
    <property type="evidence" value="ECO:0007669"/>
    <property type="project" value="UniProtKB-KW"/>
</dbReference>
<dbReference type="Proteomes" id="UP000659630">
    <property type="component" value="Unassembled WGS sequence"/>
</dbReference>
<dbReference type="EMBL" id="JACONZ010000001">
    <property type="protein sequence ID" value="MBC5580692.1"/>
    <property type="molecule type" value="Genomic_DNA"/>
</dbReference>
<keyword evidence="1" id="KW-0238">DNA-binding</keyword>
<dbReference type="SUPFAM" id="SSF46955">
    <property type="entry name" value="Putative DNA-binding domain"/>
    <property type="match status" value="1"/>
</dbReference>
<sequence length="272" mass="31277">MLKIGIFSKLSRISVRMLRYYDSAGLLSPQMTDPFTGYRYYSEEQLPAAEQINALRQMGFGIADIARAQRQENGREQFLQLFWEKEAELSGEAREIAERLRLLRTAMDHLRKDGTMTCYNVTLKELPQRTVASVRKKIASYDCEQQLWDILMRETGPLKLEPGEPCLTLAIFHDGEYKESDVDVEVQKTVKGSYPDTENVTFKVMPAVRIASATYRGGYEKITQVNQAVADWVRENGYEFDGLSFCIYHVSPYDTADPEQYVTEVCYPVRKN</sequence>
<dbReference type="PANTHER" id="PTHR30204">
    <property type="entry name" value="REDOX-CYCLING DRUG-SENSING TRANSCRIPTIONAL ACTIVATOR SOXR"/>
    <property type="match status" value="1"/>
</dbReference>
<dbReference type="Pfam" id="PF13411">
    <property type="entry name" value="MerR_1"/>
    <property type="match status" value="1"/>
</dbReference>
<dbReference type="SUPFAM" id="SSF55136">
    <property type="entry name" value="Probable bacterial effector-binding domain"/>
    <property type="match status" value="1"/>
</dbReference>
<dbReference type="InterPro" id="IPR000551">
    <property type="entry name" value="MerR-type_HTH_dom"/>
</dbReference>
<dbReference type="SMART" id="SM00422">
    <property type="entry name" value="HTH_MERR"/>
    <property type="match status" value="1"/>
</dbReference>
<evidence type="ECO:0000313" key="4">
    <source>
        <dbReference type="Proteomes" id="UP000659630"/>
    </source>
</evidence>
<dbReference type="InterPro" id="IPR010499">
    <property type="entry name" value="AraC_E-bd"/>
</dbReference>
<dbReference type="GO" id="GO:0003700">
    <property type="term" value="F:DNA-binding transcription factor activity"/>
    <property type="evidence" value="ECO:0007669"/>
    <property type="project" value="InterPro"/>
</dbReference>
<organism evidence="3 4">
    <name type="scientific">Anaerofilum hominis</name>
    <dbReference type="NCBI Taxonomy" id="2763016"/>
    <lineage>
        <taxon>Bacteria</taxon>
        <taxon>Bacillati</taxon>
        <taxon>Bacillota</taxon>
        <taxon>Clostridia</taxon>
        <taxon>Eubacteriales</taxon>
        <taxon>Oscillospiraceae</taxon>
        <taxon>Anaerofilum</taxon>
    </lineage>
</organism>
<gene>
    <name evidence="3" type="ORF">H8S23_04155</name>
</gene>
<dbReference type="RefSeq" id="WP_186887028.1">
    <property type="nucleotide sequence ID" value="NZ_JACONZ010000001.1"/>
</dbReference>
<keyword evidence="4" id="KW-1185">Reference proteome</keyword>
<dbReference type="CDD" id="cd01107">
    <property type="entry name" value="HTH_BmrR"/>
    <property type="match status" value="1"/>
</dbReference>
<dbReference type="InterPro" id="IPR009061">
    <property type="entry name" value="DNA-bd_dom_put_sf"/>
</dbReference>
<dbReference type="InterPro" id="IPR029442">
    <property type="entry name" value="GyrI-like"/>
</dbReference>
<protein>
    <submittedName>
        <fullName evidence="3">MerR family transcriptional regulator</fullName>
    </submittedName>
</protein>
<name>A0A923I838_9FIRM</name>